<dbReference type="InterPro" id="IPR037401">
    <property type="entry name" value="SnoaL-like"/>
</dbReference>
<evidence type="ECO:0000313" key="3">
    <source>
        <dbReference type="Proteomes" id="UP000332515"/>
    </source>
</evidence>
<evidence type="ECO:0000313" key="2">
    <source>
        <dbReference type="EMBL" id="MQT15617.1"/>
    </source>
</evidence>
<accession>A0A6A7YBD4</accession>
<protein>
    <submittedName>
        <fullName evidence="2">Ester cyclase</fullName>
    </submittedName>
</protein>
<dbReference type="EMBL" id="VWNA01000003">
    <property type="protein sequence ID" value="MQT15617.1"/>
    <property type="molecule type" value="Genomic_DNA"/>
</dbReference>
<dbReference type="RefSeq" id="WP_153491352.1">
    <property type="nucleotide sequence ID" value="NZ_VWNA01000003.1"/>
</dbReference>
<proteinExistence type="predicted"/>
<dbReference type="Gene3D" id="3.10.450.50">
    <property type="match status" value="1"/>
</dbReference>
<gene>
    <name evidence="2" type="ORF">F0357_23795</name>
</gene>
<dbReference type="AlphaFoldDB" id="A0A6A7YBD4"/>
<reference evidence="2 3" key="1">
    <citation type="submission" date="2019-09" db="EMBL/GenBank/DDBJ databases">
        <title>Segnochrobactrum spirostomi gen. nov., sp. nov., isolated from the ciliate Spirostomum cf. yagiui and description of a novel family, Segnochrobactraceae fam. nov. within the order Rhizobiales of the class Alphaproteobacteria.</title>
        <authorList>
            <person name="Akter S."/>
            <person name="Shazib S.U.A."/>
            <person name="Shin M.K."/>
        </authorList>
    </citation>
    <scope>NUCLEOTIDE SEQUENCE [LARGE SCALE GENOMIC DNA]</scope>
    <source>
        <strain evidence="2 3">Sp-1</strain>
    </source>
</reference>
<feature type="domain" description="SnoaL-like" evidence="1">
    <location>
        <begin position="16"/>
        <end position="124"/>
    </location>
</feature>
<keyword evidence="3" id="KW-1185">Reference proteome</keyword>
<dbReference type="InterPro" id="IPR032710">
    <property type="entry name" value="NTF2-like_dom_sf"/>
</dbReference>
<name>A0A6A7YBD4_9HYPH</name>
<evidence type="ECO:0000259" key="1">
    <source>
        <dbReference type="Pfam" id="PF12680"/>
    </source>
</evidence>
<organism evidence="2 3">
    <name type="scientific">Segnochrobactrum spirostomi</name>
    <dbReference type="NCBI Taxonomy" id="2608987"/>
    <lineage>
        <taxon>Bacteria</taxon>
        <taxon>Pseudomonadati</taxon>
        <taxon>Pseudomonadota</taxon>
        <taxon>Alphaproteobacteria</taxon>
        <taxon>Hyphomicrobiales</taxon>
        <taxon>Segnochrobactraceae</taxon>
        <taxon>Segnochrobactrum</taxon>
    </lineage>
</organism>
<dbReference type="SUPFAM" id="SSF54427">
    <property type="entry name" value="NTF2-like"/>
    <property type="match status" value="1"/>
</dbReference>
<dbReference type="Pfam" id="PF12680">
    <property type="entry name" value="SnoaL_2"/>
    <property type="match status" value="1"/>
</dbReference>
<dbReference type="Proteomes" id="UP000332515">
    <property type="component" value="Unassembled WGS sequence"/>
</dbReference>
<comment type="caution">
    <text evidence="2">The sequence shown here is derived from an EMBL/GenBank/DDBJ whole genome shotgun (WGS) entry which is preliminary data.</text>
</comment>
<sequence>MVRETVGTEPPGGDVVGAFYDAYNAGNATAAAALYADDGWHEEAHNGARRAGRQALREGLERFFAFLPDARWERREQIAAGASVAVVYTLTGHLGIDLKGAPTKGRPITLDGIHVFEIADGAIVGTRDYWDPTAFGRQIATTPATGTGAREPGA</sequence>